<comment type="caution">
    <text evidence="2">The sequence shown here is derived from an EMBL/GenBank/DDBJ whole genome shotgun (WGS) entry which is preliminary data.</text>
</comment>
<evidence type="ECO:0000259" key="1">
    <source>
        <dbReference type="SMART" id="SM00666"/>
    </source>
</evidence>
<protein>
    <recommendedName>
        <fullName evidence="1">PB1 domain-containing protein</fullName>
    </recommendedName>
</protein>
<keyword evidence="3" id="KW-1185">Reference proteome</keyword>
<organism evidence="2 3">
    <name type="scientific">Stentor coeruleus</name>
    <dbReference type="NCBI Taxonomy" id="5963"/>
    <lineage>
        <taxon>Eukaryota</taxon>
        <taxon>Sar</taxon>
        <taxon>Alveolata</taxon>
        <taxon>Ciliophora</taxon>
        <taxon>Postciliodesmatophora</taxon>
        <taxon>Heterotrichea</taxon>
        <taxon>Heterotrichida</taxon>
        <taxon>Stentoridae</taxon>
        <taxon>Stentor</taxon>
    </lineage>
</organism>
<dbReference type="SUPFAM" id="SSF54277">
    <property type="entry name" value="CAD &amp; PB1 domains"/>
    <property type="match status" value="1"/>
</dbReference>
<sequence>MIRLKLQLGEEIRRIGKAPESLEKVKEKAKELFDIANPCFRYRINENHVITIMSQEEYQEALSVHSSFIKLEVLKSETLLFKKSSAIR</sequence>
<dbReference type="OrthoDB" id="323699at2759"/>
<dbReference type="Proteomes" id="UP000187209">
    <property type="component" value="Unassembled WGS sequence"/>
</dbReference>
<dbReference type="CDD" id="cd05992">
    <property type="entry name" value="PB1"/>
    <property type="match status" value="1"/>
</dbReference>
<proteinExistence type="predicted"/>
<reference evidence="2 3" key="1">
    <citation type="submission" date="2016-11" db="EMBL/GenBank/DDBJ databases">
        <title>The macronuclear genome of Stentor coeruleus: a giant cell with tiny introns.</title>
        <authorList>
            <person name="Slabodnick M."/>
            <person name="Ruby J.G."/>
            <person name="Reiff S.B."/>
            <person name="Swart E.C."/>
            <person name="Gosai S."/>
            <person name="Prabakaran S."/>
            <person name="Witkowska E."/>
            <person name="Larue G.E."/>
            <person name="Fisher S."/>
            <person name="Freeman R.M."/>
            <person name="Gunawardena J."/>
            <person name="Chu W."/>
            <person name="Stover N.A."/>
            <person name="Gregory B.D."/>
            <person name="Nowacki M."/>
            <person name="Derisi J."/>
            <person name="Roy S.W."/>
            <person name="Marshall W.F."/>
            <person name="Sood P."/>
        </authorList>
    </citation>
    <scope>NUCLEOTIDE SEQUENCE [LARGE SCALE GENOMIC DNA]</scope>
    <source>
        <strain evidence="2">WM001</strain>
    </source>
</reference>
<dbReference type="InterPro" id="IPR000270">
    <property type="entry name" value="PB1_dom"/>
</dbReference>
<gene>
    <name evidence="2" type="ORF">SteCoe_6016</name>
</gene>
<dbReference type="Pfam" id="PF00564">
    <property type="entry name" value="PB1"/>
    <property type="match status" value="1"/>
</dbReference>
<dbReference type="Gene3D" id="3.10.20.90">
    <property type="entry name" value="Phosphatidylinositol 3-kinase Catalytic Subunit, Chain A, domain 1"/>
    <property type="match status" value="1"/>
</dbReference>
<accession>A0A1R2CQZ9</accession>
<name>A0A1R2CQZ9_9CILI</name>
<evidence type="ECO:0000313" key="2">
    <source>
        <dbReference type="EMBL" id="OMJ91436.1"/>
    </source>
</evidence>
<dbReference type="EMBL" id="MPUH01000081">
    <property type="protein sequence ID" value="OMJ91436.1"/>
    <property type="molecule type" value="Genomic_DNA"/>
</dbReference>
<evidence type="ECO:0000313" key="3">
    <source>
        <dbReference type="Proteomes" id="UP000187209"/>
    </source>
</evidence>
<feature type="domain" description="PB1" evidence="1">
    <location>
        <begin position="1"/>
        <end position="76"/>
    </location>
</feature>
<dbReference type="AlphaFoldDB" id="A0A1R2CQZ9"/>
<dbReference type="SMART" id="SM00666">
    <property type="entry name" value="PB1"/>
    <property type="match status" value="1"/>
</dbReference>